<keyword evidence="2" id="KW-1185">Reference proteome</keyword>
<gene>
    <name evidence="1" type="ORF">L6164_037113</name>
</gene>
<dbReference type="Proteomes" id="UP000828941">
    <property type="component" value="Chromosome 14"/>
</dbReference>
<dbReference type="EMBL" id="CM039439">
    <property type="protein sequence ID" value="KAI4297218.1"/>
    <property type="molecule type" value="Genomic_DNA"/>
</dbReference>
<evidence type="ECO:0000313" key="1">
    <source>
        <dbReference type="EMBL" id="KAI4297218.1"/>
    </source>
</evidence>
<organism evidence="1 2">
    <name type="scientific">Bauhinia variegata</name>
    <name type="common">Purple orchid tree</name>
    <name type="synonym">Phanera variegata</name>
    <dbReference type="NCBI Taxonomy" id="167791"/>
    <lineage>
        <taxon>Eukaryota</taxon>
        <taxon>Viridiplantae</taxon>
        <taxon>Streptophyta</taxon>
        <taxon>Embryophyta</taxon>
        <taxon>Tracheophyta</taxon>
        <taxon>Spermatophyta</taxon>
        <taxon>Magnoliopsida</taxon>
        <taxon>eudicotyledons</taxon>
        <taxon>Gunneridae</taxon>
        <taxon>Pentapetalae</taxon>
        <taxon>rosids</taxon>
        <taxon>fabids</taxon>
        <taxon>Fabales</taxon>
        <taxon>Fabaceae</taxon>
        <taxon>Cercidoideae</taxon>
        <taxon>Cercideae</taxon>
        <taxon>Bauhiniinae</taxon>
        <taxon>Bauhinia</taxon>
    </lineage>
</organism>
<accession>A0ACB9KJ33</accession>
<sequence length="155" mass="17681">MKTTFLALCFLLFAYSVGKEAEPKDVVLDPEESPGLPVRFESPRRARYIASSFFLNIRFLSNSSDQEIRDISEEFPIGWTVRVSDTKSLFGPFRVERAQRGYKIVYYPDRGETGGDIRLAHRDSKYRLAVKDGDPFIFKIKKATEESSAGIMNIV</sequence>
<evidence type="ECO:0000313" key="2">
    <source>
        <dbReference type="Proteomes" id="UP000828941"/>
    </source>
</evidence>
<name>A0ACB9KJ33_BAUVA</name>
<reference evidence="1 2" key="1">
    <citation type="journal article" date="2022" name="DNA Res.">
        <title>Chromosomal-level genome assembly of the orchid tree Bauhinia variegata (Leguminosae; Cercidoideae) supports the allotetraploid origin hypothesis of Bauhinia.</title>
        <authorList>
            <person name="Zhong Y."/>
            <person name="Chen Y."/>
            <person name="Zheng D."/>
            <person name="Pang J."/>
            <person name="Liu Y."/>
            <person name="Luo S."/>
            <person name="Meng S."/>
            <person name="Qian L."/>
            <person name="Wei D."/>
            <person name="Dai S."/>
            <person name="Zhou R."/>
        </authorList>
    </citation>
    <scope>NUCLEOTIDE SEQUENCE [LARGE SCALE GENOMIC DNA]</scope>
    <source>
        <strain evidence="1">BV-YZ2020</strain>
    </source>
</reference>
<protein>
    <submittedName>
        <fullName evidence="1">Uncharacterized protein</fullName>
    </submittedName>
</protein>
<comment type="caution">
    <text evidence="1">The sequence shown here is derived from an EMBL/GenBank/DDBJ whole genome shotgun (WGS) entry which is preliminary data.</text>
</comment>
<proteinExistence type="predicted"/>